<accession>A0A2G9ZKS3</accession>
<reference evidence="1 2" key="1">
    <citation type="submission" date="2017-09" db="EMBL/GenBank/DDBJ databases">
        <title>Depth-based differentiation of microbial function through sediment-hosted aquifers and enrichment of novel symbionts in the deep terrestrial subsurface.</title>
        <authorList>
            <person name="Probst A.J."/>
            <person name="Ladd B."/>
            <person name="Jarett J.K."/>
            <person name="Geller-Mcgrath D.E."/>
            <person name="Sieber C.M."/>
            <person name="Emerson J.B."/>
            <person name="Anantharaman K."/>
            <person name="Thomas B.C."/>
            <person name="Malmstrom R."/>
            <person name="Stieglmeier M."/>
            <person name="Klingl A."/>
            <person name="Woyke T."/>
            <person name="Ryan C.M."/>
            <person name="Banfield J.F."/>
        </authorList>
    </citation>
    <scope>NUCLEOTIDE SEQUENCE [LARGE SCALE GENOMIC DNA]</scope>
    <source>
        <strain evidence="1">CG23_combo_of_CG06-09_8_20_14_all_49_15</strain>
    </source>
</reference>
<gene>
    <name evidence="1" type="ORF">COX22_02545</name>
</gene>
<dbReference type="AlphaFoldDB" id="A0A2G9ZKS3"/>
<proteinExistence type="predicted"/>
<evidence type="ECO:0000313" key="2">
    <source>
        <dbReference type="Proteomes" id="UP000230729"/>
    </source>
</evidence>
<dbReference type="EMBL" id="PCSD01000056">
    <property type="protein sequence ID" value="PIP33776.1"/>
    <property type="molecule type" value="Genomic_DNA"/>
</dbReference>
<sequence>MLEKIDEPIDVLASFGHPLVSPKFFRWRRKTYRVEKVNLVYREAEGQDKIYYFAVTDSANYFKLAFFTRDLSWRLRELWSEG</sequence>
<protein>
    <submittedName>
        <fullName evidence="1">Uncharacterized protein</fullName>
    </submittedName>
</protein>
<evidence type="ECO:0000313" key="1">
    <source>
        <dbReference type="EMBL" id="PIP33776.1"/>
    </source>
</evidence>
<comment type="caution">
    <text evidence="1">The sequence shown here is derived from an EMBL/GenBank/DDBJ whole genome shotgun (WGS) entry which is preliminary data.</text>
</comment>
<name>A0A2G9ZKS3_9BACT</name>
<dbReference type="Proteomes" id="UP000230729">
    <property type="component" value="Unassembled WGS sequence"/>
</dbReference>
<organism evidence="1 2">
    <name type="scientific">Candidatus Falkowbacteria bacterium CG23_combo_of_CG06-09_8_20_14_all_49_15</name>
    <dbReference type="NCBI Taxonomy" id="1974572"/>
    <lineage>
        <taxon>Bacteria</taxon>
        <taxon>Candidatus Falkowiibacteriota</taxon>
    </lineage>
</organism>